<dbReference type="AlphaFoldDB" id="A0A6G1DQD1"/>
<proteinExistence type="predicted"/>
<evidence type="ECO:0000313" key="2">
    <source>
        <dbReference type="EMBL" id="KAF0914294.1"/>
    </source>
</evidence>
<accession>A0A6G1DQD1</accession>
<protein>
    <submittedName>
        <fullName evidence="2">Uncharacterized protein</fullName>
    </submittedName>
</protein>
<evidence type="ECO:0000256" key="1">
    <source>
        <dbReference type="SAM" id="MobiDB-lite"/>
    </source>
</evidence>
<dbReference type="Proteomes" id="UP000479710">
    <property type="component" value="Unassembled WGS sequence"/>
</dbReference>
<sequence length="74" mass="8128">MMRRANPTASSLSGLPQLARDAASSRPRLTWEAASSRPQLTWEATTGSSGGECTLTALYRWAMAAQSQYRRQQP</sequence>
<gene>
    <name evidence="2" type="ORF">E2562_027851</name>
</gene>
<keyword evidence="3" id="KW-1185">Reference proteome</keyword>
<organism evidence="2 3">
    <name type="scientific">Oryza meyeriana var. granulata</name>
    <dbReference type="NCBI Taxonomy" id="110450"/>
    <lineage>
        <taxon>Eukaryota</taxon>
        <taxon>Viridiplantae</taxon>
        <taxon>Streptophyta</taxon>
        <taxon>Embryophyta</taxon>
        <taxon>Tracheophyta</taxon>
        <taxon>Spermatophyta</taxon>
        <taxon>Magnoliopsida</taxon>
        <taxon>Liliopsida</taxon>
        <taxon>Poales</taxon>
        <taxon>Poaceae</taxon>
        <taxon>BOP clade</taxon>
        <taxon>Oryzoideae</taxon>
        <taxon>Oryzeae</taxon>
        <taxon>Oryzinae</taxon>
        <taxon>Oryza</taxon>
        <taxon>Oryza meyeriana</taxon>
    </lineage>
</organism>
<evidence type="ECO:0000313" key="3">
    <source>
        <dbReference type="Proteomes" id="UP000479710"/>
    </source>
</evidence>
<comment type="caution">
    <text evidence="2">The sequence shown here is derived from an EMBL/GenBank/DDBJ whole genome shotgun (WGS) entry which is preliminary data.</text>
</comment>
<reference evidence="2 3" key="1">
    <citation type="submission" date="2019-11" db="EMBL/GenBank/DDBJ databases">
        <title>Whole genome sequence of Oryza granulata.</title>
        <authorList>
            <person name="Li W."/>
        </authorList>
    </citation>
    <scope>NUCLEOTIDE SEQUENCE [LARGE SCALE GENOMIC DNA]</scope>
    <source>
        <strain evidence="3">cv. Menghai</strain>
        <tissue evidence="2">Leaf</tissue>
    </source>
</reference>
<dbReference type="EMBL" id="SPHZ02000006">
    <property type="protein sequence ID" value="KAF0914294.1"/>
    <property type="molecule type" value="Genomic_DNA"/>
</dbReference>
<feature type="region of interest" description="Disordered" evidence="1">
    <location>
        <begin position="1"/>
        <end position="36"/>
    </location>
</feature>
<name>A0A6G1DQD1_9ORYZ</name>